<reference evidence="1 2" key="1">
    <citation type="journal article" date="2016" name="Nat. Commun.">
        <title>Thousands of microbial genomes shed light on interconnected biogeochemical processes in an aquifer system.</title>
        <authorList>
            <person name="Anantharaman K."/>
            <person name="Brown C.T."/>
            <person name="Hug L.A."/>
            <person name="Sharon I."/>
            <person name="Castelle C.J."/>
            <person name="Probst A.J."/>
            <person name="Thomas B.C."/>
            <person name="Singh A."/>
            <person name="Wilkins M.J."/>
            <person name="Karaoz U."/>
            <person name="Brodie E.L."/>
            <person name="Williams K.H."/>
            <person name="Hubbard S.S."/>
            <person name="Banfield J.F."/>
        </authorList>
    </citation>
    <scope>NUCLEOTIDE SEQUENCE [LARGE SCALE GENOMIC DNA]</scope>
</reference>
<proteinExistence type="predicted"/>
<dbReference type="Proteomes" id="UP000179242">
    <property type="component" value="Unassembled WGS sequence"/>
</dbReference>
<evidence type="ECO:0000313" key="2">
    <source>
        <dbReference type="Proteomes" id="UP000179242"/>
    </source>
</evidence>
<comment type="caution">
    <text evidence="1">The sequence shown here is derived from an EMBL/GenBank/DDBJ whole genome shotgun (WGS) entry which is preliminary data.</text>
</comment>
<accession>A0A1F4U841</accession>
<protein>
    <submittedName>
        <fullName evidence="1">Uncharacterized protein</fullName>
    </submittedName>
</protein>
<dbReference type="EMBL" id="MEUJ01000002">
    <property type="protein sequence ID" value="OGC41061.1"/>
    <property type="molecule type" value="Genomic_DNA"/>
</dbReference>
<gene>
    <name evidence="1" type="ORF">A2438_02155</name>
</gene>
<evidence type="ECO:0000313" key="1">
    <source>
        <dbReference type="EMBL" id="OGC41061.1"/>
    </source>
</evidence>
<name>A0A1F4U841_UNCSA</name>
<dbReference type="AlphaFoldDB" id="A0A1F4U841"/>
<sequence length="159" mass="18229">MEIHFKTPPNFKNLCLMAGNVPDWHLFGNNSFPLTASTLQRFIKYHSTYDFDGKFVFNKKNNKLILARGEETLHLALARESDPNYQKEDIVAAFINFRNIDGVLIFELDDNSTEFGNPSAADFRQAASYIKALLEGIHYSPTIIEYPDEPKVIIEDRLI</sequence>
<organism evidence="1 2">
    <name type="scientific">candidate division WOR-1 bacterium RIFOXYC2_FULL_46_14</name>
    <dbReference type="NCBI Taxonomy" id="1802587"/>
    <lineage>
        <taxon>Bacteria</taxon>
        <taxon>Bacillati</taxon>
        <taxon>Saganbacteria</taxon>
    </lineage>
</organism>